<dbReference type="PANTHER" id="PTHR46797:SF10">
    <property type="entry name" value="BLR1115 PROTEIN"/>
    <property type="match status" value="1"/>
</dbReference>
<dbReference type="InterPro" id="IPR001387">
    <property type="entry name" value="Cro/C1-type_HTH"/>
</dbReference>
<evidence type="ECO:0000313" key="4">
    <source>
        <dbReference type="Proteomes" id="UP000263993"/>
    </source>
</evidence>
<keyword evidence="1" id="KW-0238">DNA-binding</keyword>
<dbReference type="PROSITE" id="PS50943">
    <property type="entry name" value="HTH_CROC1"/>
    <property type="match status" value="1"/>
</dbReference>
<dbReference type="InterPro" id="IPR013096">
    <property type="entry name" value="Cupin_2"/>
</dbReference>
<feature type="domain" description="HTH cro/C1-type" evidence="2">
    <location>
        <begin position="19"/>
        <end position="73"/>
    </location>
</feature>
<accession>A0A371BA23</accession>
<dbReference type="AlphaFoldDB" id="A0A371BA23"/>
<protein>
    <submittedName>
        <fullName evidence="3">XRE family transcriptional regulator</fullName>
    </submittedName>
</protein>
<dbReference type="CDD" id="cd00093">
    <property type="entry name" value="HTH_XRE"/>
    <property type="match status" value="1"/>
</dbReference>
<evidence type="ECO:0000313" key="3">
    <source>
        <dbReference type="EMBL" id="RDV04430.1"/>
    </source>
</evidence>
<dbReference type="InterPro" id="IPR010982">
    <property type="entry name" value="Lambda_DNA-bd_dom_sf"/>
</dbReference>
<dbReference type="InterPro" id="IPR014710">
    <property type="entry name" value="RmlC-like_jellyroll"/>
</dbReference>
<dbReference type="RefSeq" id="WP_115516455.1">
    <property type="nucleotide sequence ID" value="NZ_QRGO01000001.1"/>
</dbReference>
<dbReference type="Pfam" id="PF01381">
    <property type="entry name" value="HTH_3"/>
    <property type="match status" value="1"/>
</dbReference>
<gene>
    <name evidence="3" type="ORF">DXH78_07490</name>
</gene>
<dbReference type="GO" id="GO:0003700">
    <property type="term" value="F:DNA-binding transcription factor activity"/>
    <property type="evidence" value="ECO:0007669"/>
    <property type="project" value="TreeGrafter"/>
</dbReference>
<name>A0A371BA23_9BRAD</name>
<dbReference type="Gene3D" id="1.10.260.40">
    <property type="entry name" value="lambda repressor-like DNA-binding domains"/>
    <property type="match status" value="1"/>
</dbReference>
<comment type="caution">
    <text evidence="3">The sequence shown here is derived from an EMBL/GenBank/DDBJ whole genome shotgun (WGS) entry which is preliminary data.</text>
</comment>
<dbReference type="SMART" id="SM00530">
    <property type="entry name" value="HTH_XRE"/>
    <property type="match status" value="1"/>
</dbReference>
<proteinExistence type="predicted"/>
<keyword evidence="4" id="KW-1185">Reference proteome</keyword>
<dbReference type="EMBL" id="QRGO01000001">
    <property type="protein sequence ID" value="RDV04430.1"/>
    <property type="molecule type" value="Genomic_DNA"/>
</dbReference>
<dbReference type="GO" id="GO:0003677">
    <property type="term" value="F:DNA binding"/>
    <property type="evidence" value="ECO:0007669"/>
    <property type="project" value="UniProtKB-KW"/>
</dbReference>
<reference evidence="4" key="1">
    <citation type="submission" date="2018-08" db="EMBL/GenBank/DDBJ databases">
        <authorList>
            <person name="Kim S.-J."/>
            <person name="Jung G.-Y."/>
        </authorList>
    </citation>
    <scope>NUCLEOTIDE SEQUENCE [LARGE SCALE GENOMIC DNA]</scope>
    <source>
        <strain evidence="4">GY_H</strain>
    </source>
</reference>
<dbReference type="CDD" id="cd02209">
    <property type="entry name" value="cupin_XRE_C"/>
    <property type="match status" value="1"/>
</dbReference>
<dbReference type="Proteomes" id="UP000263993">
    <property type="component" value="Unassembled WGS sequence"/>
</dbReference>
<sequence length="196" mass="20796">MEQVDDRTGELDRAIGAQVRALRSARGLTLEALADKAGVSRAMLSRIERGESNPTAQLLGRVCAGLDVTLSALFAETERAASPLSRRADQSVWRDPGSGYVRRVVTPPNCGSAADIVDVEFPPGASVTMESSRNPAMDQQIVLLSGRMDITAGDTTHRLEAGDGLYTPLGQPVSFHNPGTKAAHYLVVVAPGGPRY</sequence>
<organism evidence="3 4">
    <name type="scientific">Undibacter mobilis</name>
    <dbReference type="NCBI Taxonomy" id="2292256"/>
    <lineage>
        <taxon>Bacteria</taxon>
        <taxon>Pseudomonadati</taxon>
        <taxon>Pseudomonadota</taxon>
        <taxon>Alphaproteobacteria</taxon>
        <taxon>Hyphomicrobiales</taxon>
        <taxon>Nitrobacteraceae</taxon>
        <taxon>Undibacter</taxon>
    </lineage>
</organism>
<dbReference type="PANTHER" id="PTHR46797">
    <property type="entry name" value="HTH-TYPE TRANSCRIPTIONAL REGULATOR"/>
    <property type="match status" value="1"/>
</dbReference>
<evidence type="ECO:0000259" key="2">
    <source>
        <dbReference type="PROSITE" id="PS50943"/>
    </source>
</evidence>
<dbReference type="OrthoDB" id="189170at2"/>
<evidence type="ECO:0000256" key="1">
    <source>
        <dbReference type="ARBA" id="ARBA00023125"/>
    </source>
</evidence>
<dbReference type="GO" id="GO:0005829">
    <property type="term" value="C:cytosol"/>
    <property type="evidence" value="ECO:0007669"/>
    <property type="project" value="TreeGrafter"/>
</dbReference>
<dbReference type="Pfam" id="PF07883">
    <property type="entry name" value="Cupin_2"/>
    <property type="match status" value="1"/>
</dbReference>
<dbReference type="Gene3D" id="2.60.120.10">
    <property type="entry name" value="Jelly Rolls"/>
    <property type="match status" value="1"/>
</dbReference>
<dbReference type="SUPFAM" id="SSF47413">
    <property type="entry name" value="lambda repressor-like DNA-binding domains"/>
    <property type="match status" value="1"/>
</dbReference>
<dbReference type="InterPro" id="IPR011051">
    <property type="entry name" value="RmlC_Cupin_sf"/>
</dbReference>
<dbReference type="SUPFAM" id="SSF51182">
    <property type="entry name" value="RmlC-like cupins"/>
    <property type="match status" value="1"/>
</dbReference>
<dbReference type="InterPro" id="IPR050807">
    <property type="entry name" value="TransReg_Diox_bact_type"/>
</dbReference>